<evidence type="ECO:0000313" key="1">
    <source>
        <dbReference type="EMBL" id="MEL3956346.1"/>
    </source>
</evidence>
<keyword evidence="2" id="KW-1185">Reference proteome</keyword>
<reference evidence="1 2" key="1">
    <citation type="submission" date="2024-03" db="EMBL/GenBank/DDBJ databases">
        <title>Bacilli Hybrid Assemblies.</title>
        <authorList>
            <person name="Kovac J."/>
        </authorList>
    </citation>
    <scope>NUCLEOTIDE SEQUENCE [LARGE SCALE GENOMIC DNA]</scope>
    <source>
        <strain evidence="1 2">FSL M8-0022</strain>
    </source>
</reference>
<organism evidence="1 2">
    <name type="scientific">Caldifermentibacillus hisashii</name>
    <dbReference type="NCBI Taxonomy" id="996558"/>
    <lineage>
        <taxon>Bacteria</taxon>
        <taxon>Bacillati</taxon>
        <taxon>Bacillota</taxon>
        <taxon>Bacilli</taxon>
        <taxon>Bacillales</taxon>
        <taxon>Bacillaceae</taxon>
        <taxon>Caldifermentibacillus</taxon>
    </lineage>
</organism>
<evidence type="ECO:0000313" key="2">
    <source>
        <dbReference type="Proteomes" id="UP001459714"/>
    </source>
</evidence>
<dbReference type="RefSeq" id="WP_342019739.1">
    <property type="nucleotide sequence ID" value="NZ_JBBYAK010000001.1"/>
</dbReference>
<comment type="caution">
    <text evidence="1">The sequence shown here is derived from an EMBL/GenBank/DDBJ whole genome shotgun (WGS) entry which is preliminary data.</text>
</comment>
<name>A0ABU9JU25_9BACI</name>
<accession>A0ABU9JU25</accession>
<dbReference type="Proteomes" id="UP001459714">
    <property type="component" value="Unassembled WGS sequence"/>
</dbReference>
<sequence length="202" mass="23218">MGTTSSVLVTFFGQKPNIFGDETCSRHRFEAKNALFWRRNLFSSPFLVENLSILATRLVLVTVFGRKSLNFGDEACSRHRFEAKNALFWRRDSFSSPFLVENLSILATRLVLVTVFGRKSLIFGDEASSRHRFEAKNALFWRRDSFSSPFLVENLSILATRLVLVTVFGRKSLIFGDEASSRHRFEAKNALFWRRGLFSSPF</sequence>
<proteinExistence type="predicted"/>
<protein>
    <submittedName>
        <fullName evidence="1">Uncharacterized protein</fullName>
    </submittedName>
</protein>
<dbReference type="EMBL" id="JBBYAK010000001">
    <property type="protein sequence ID" value="MEL3956346.1"/>
    <property type="molecule type" value="Genomic_DNA"/>
</dbReference>
<gene>
    <name evidence="1" type="ORF">NST17_03865</name>
</gene>